<organism evidence="2 3">
    <name type="scientific">Gracilibacillus boraciitolerans JCM 21714</name>
    <dbReference type="NCBI Taxonomy" id="1298598"/>
    <lineage>
        <taxon>Bacteria</taxon>
        <taxon>Bacillati</taxon>
        <taxon>Bacillota</taxon>
        <taxon>Bacilli</taxon>
        <taxon>Bacillales</taxon>
        <taxon>Bacillaceae</taxon>
        <taxon>Gracilibacillus</taxon>
    </lineage>
</organism>
<sequence>MSVNENIRNGNVVAMESKGEGALGSIFWYSIHSEVEVTREDLSKLFDNIGIDHSWLPNEIRPSDAFRRTTTEIQKKKVPTKNPNILQNFLTREVYADTKTVQRNIVVEEVDQSGKRLNYRVDAAIIELDKKNGTFKVIAKDSEELAKELAHQSKHKFERYMRFYSSQQLRVMVSKYLSSLAPTAVRPNGGVYFVPASFTNELKMLQQLCTDLHSEGVVIPLYDTSDNRDMVLKKLENEFMQALARCQELENMDVPKKKIQDAIEDAKRVANTYKNYRDNISLHVESLEDQLDDLRASAMALTNKYVNRK</sequence>
<feature type="coiled-coil region" evidence="1">
    <location>
        <begin position="232"/>
        <end position="304"/>
    </location>
</feature>
<gene>
    <name evidence="2" type="ORF">JCM21714_2062</name>
</gene>
<dbReference type="EMBL" id="BAVS01000009">
    <property type="protein sequence ID" value="GAE93032.1"/>
    <property type="molecule type" value="Genomic_DNA"/>
</dbReference>
<dbReference type="eggNOG" id="ENOG502ZEBX">
    <property type="taxonomic scope" value="Bacteria"/>
</dbReference>
<keyword evidence="3" id="KW-1185">Reference proteome</keyword>
<dbReference type="AlphaFoldDB" id="W4VIJ5"/>
<evidence type="ECO:0000256" key="1">
    <source>
        <dbReference type="SAM" id="Coils"/>
    </source>
</evidence>
<dbReference type="STRING" id="1298598.JCM21714_2062"/>
<name>W4VIJ5_9BACI</name>
<dbReference type="Proteomes" id="UP000019102">
    <property type="component" value="Unassembled WGS sequence"/>
</dbReference>
<reference evidence="2 3" key="1">
    <citation type="journal article" date="2014" name="Genome Announc.">
        <title>Draft Genome Sequence of the Boron-Tolerant and Moderately Halotolerant Bacterium Gracilibacillus boraciitolerans JCM 21714T.</title>
        <authorList>
            <person name="Ahmed I."/>
            <person name="Oshima K."/>
            <person name="Suda W."/>
            <person name="Kitamura K."/>
            <person name="Iida T."/>
            <person name="Ohmori Y."/>
            <person name="Fujiwara T."/>
            <person name="Hattori M."/>
            <person name="Ohkuma M."/>
        </authorList>
    </citation>
    <scope>NUCLEOTIDE SEQUENCE [LARGE SCALE GENOMIC DNA]</scope>
    <source>
        <strain evidence="2 3">JCM 21714</strain>
    </source>
</reference>
<proteinExistence type="predicted"/>
<dbReference type="RefSeq" id="WP_035723082.1">
    <property type="nucleotide sequence ID" value="NZ_BAVS01000009.1"/>
</dbReference>
<dbReference type="Pfam" id="PF20529">
    <property type="entry name" value="DUF6744"/>
    <property type="match status" value="1"/>
</dbReference>
<accession>W4VIJ5</accession>
<dbReference type="InterPro" id="IPR046632">
    <property type="entry name" value="DUF6744"/>
</dbReference>
<evidence type="ECO:0000313" key="3">
    <source>
        <dbReference type="Proteomes" id="UP000019102"/>
    </source>
</evidence>
<comment type="caution">
    <text evidence="2">The sequence shown here is derived from an EMBL/GenBank/DDBJ whole genome shotgun (WGS) entry which is preliminary data.</text>
</comment>
<keyword evidence="1" id="KW-0175">Coiled coil</keyword>
<evidence type="ECO:0000313" key="2">
    <source>
        <dbReference type="EMBL" id="GAE93032.1"/>
    </source>
</evidence>
<dbReference type="OrthoDB" id="1684335at2"/>
<protein>
    <submittedName>
        <fullName evidence="2">Phage protein</fullName>
    </submittedName>
</protein>